<dbReference type="PANTHER" id="PTHR45453:SF1">
    <property type="entry name" value="PHOSPHATE REGULON SENSOR PROTEIN PHOR"/>
    <property type="match status" value="1"/>
</dbReference>
<dbReference type="InterPro" id="IPR004358">
    <property type="entry name" value="Sig_transdc_His_kin-like_C"/>
</dbReference>
<feature type="transmembrane region" description="Helical" evidence="9">
    <location>
        <begin position="160"/>
        <end position="180"/>
    </location>
</feature>
<evidence type="ECO:0000256" key="8">
    <source>
        <dbReference type="ARBA" id="ARBA00023136"/>
    </source>
</evidence>
<dbReference type="AlphaFoldDB" id="A0A0B2JXA4"/>
<dbReference type="Pfam" id="PF02518">
    <property type="entry name" value="HATPase_c"/>
    <property type="match status" value="1"/>
</dbReference>
<dbReference type="GO" id="GO:0005886">
    <property type="term" value="C:plasma membrane"/>
    <property type="evidence" value="ECO:0007669"/>
    <property type="project" value="TreeGrafter"/>
</dbReference>
<dbReference type="EC" id="2.7.13.3" evidence="3"/>
<dbReference type="InterPro" id="IPR050351">
    <property type="entry name" value="BphY/WalK/GraS-like"/>
</dbReference>
<gene>
    <name evidence="11" type="ORF">NZ47_11065</name>
</gene>
<evidence type="ECO:0000256" key="6">
    <source>
        <dbReference type="ARBA" id="ARBA00022777"/>
    </source>
</evidence>
<dbReference type="FunFam" id="3.30.565.10:FF:000006">
    <property type="entry name" value="Sensor histidine kinase WalK"/>
    <property type="match status" value="1"/>
</dbReference>
<accession>A0A0B2JXA4</accession>
<dbReference type="InterPro" id="IPR003594">
    <property type="entry name" value="HATPase_dom"/>
</dbReference>
<dbReference type="EMBL" id="JSCE01000209">
    <property type="protein sequence ID" value="KHM51333.1"/>
    <property type="molecule type" value="Genomic_DNA"/>
</dbReference>
<proteinExistence type="predicted"/>
<dbReference type="CDD" id="cd00082">
    <property type="entry name" value="HisKA"/>
    <property type="match status" value="1"/>
</dbReference>
<feature type="domain" description="Histidine kinase" evidence="10">
    <location>
        <begin position="201"/>
        <end position="422"/>
    </location>
</feature>
<reference evidence="11 12" key="1">
    <citation type="journal article" date="2013" name="PLoS ONE">
        <title>Identification and characterization of three novel lipases belonging to families II and V from Anaerovibrio lipolyticus 5ST.</title>
        <authorList>
            <person name="Prive F."/>
            <person name="Kaderbhai N.N."/>
            <person name="Girdwood S."/>
            <person name="Worgan H.J."/>
            <person name="Pinloche E."/>
            <person name="Scollan N.D."/>
            <person name="Huws S.A."/>
            <person name="Newbold C.J."/>
        </authorList>
    </citation>
    <scope>NUCLEOTIDE SEQUENCE [LARGE SCALE GENOMIC DNA]</scope>
    <source>
        <strain evidence="11 12">5S</strain>
    </source>
</reference>
<evidence type="ECO:0000259" key="10">
    <source>
        <dbReference type="PROSITE" id="PS50109"/>
    </source>
</evidence>
<keyword evidence="12" id="KW-1185">Reference proteome</keyword>
<dbReference type="Gene3D" id="1.10.287.130">
    <property type="match status" value="1"/>
</dbReference>
<evidence type="ECO:0000256" key="9">
    <source>
        <dbReference type="SAM" id="Phobius"/>
    </source>
</evidence>
<evidence type="ECO:0000256" key="5">
    <source>
        <dbReference type="ARBA" id="ARBA00022679"/>
    </source>
</evidence>
<dbReference type="InterPro" id="IPR036890">
    <property type="entry name" value="HATPase_C_sf"/>
</dbReference>
<dbReference type="SMART" id="SM00388">
    <property type="entry name" value="HisKA"/>
    <property type="match status" value="1"/>
</dbReference>
<dbReference type="PANTHER" id="PTHR45453">
    <property type="entry name" value="PHOSPHATE REGULON SENSOR PROTEIN PHOR"/>
    <property type="match status" value="1"/>
</dbReference>
<dbReference type="GO" id="GO:0000155">
    <property type="term" value="F:phosphorelay sensor kinase activity"/>
    <property type="evidence" value="ECO:0007669"/>
    <property type="project" value="InterPro"/>
</dbReference>
<keyword evidence="7" id="KW-0902">Two-component regulatory system</keyword>
<organism evidence="11 12">
    <name type="scientific">Anaerovibrio lipolyticus</name>
    <dbReference type="NCBI Taxonomy" id="82374"/>
    <lineage>
        <taxon>Bacteria</taxon>
        <taxon>Bacillati</taxon>
        <taxon>Bacillota</taxon>
        <taxon>Negativicutes</taxon>
        <taxon>Selenomonadales</taxon>
        <taxon>Selenomonadaceae</taxon>
        <taxon>Anaerovibrio</taxon>
    </lineage>
</organism>
<evidence type="ECO:0000313" key="12">
    <source>
        <dbReference type="Proteomes" id="UP000030993"/>
    </source>
</evidence>
<comment type="catalytic activity">
    <reaction evidence="1">
        <text>ATP + protein L-histidine = ADP + protein N-phospho-L-histidine.</text>
        <dbReference type="EC" id="2.7.13.3"/>
    </reaction>
</comment>
<keyword evidence="9" id="KW-1133">Transmembrane helix</keyword>
<protein>
    <recommendedName>
        <fullName evidence="3">histidine kinase</fullName>
        <ecNumber evidence="3">2.7.13.3</ecNumber>
    </recommendedName>
</protein>
<dbReference type="InterPro" id="IPR036097">
    <property type="entry name" value="HisK_dim/P_sf"/>
</dbReference>
<comment type="subcellular location">
    <subcellularLocation>
        <location evidence="2">Membrane</location>
    </subcellularLocation>
</comment>
<feature type="transmembrane region" description="Helical" evidence="9">
    <location>
        <begin position="6"/>
        <end position="22"/>
    </location>
</feature>
<dbReference type="Proteomes" id="UP000030993">
    <property type="component" value="Unassembled WGS sequence"/>
</dbReference>
<dbReference type="Pfam" id="PF00512">
    <property type="entry name" value="HisKA"/>
    <property type="match status" value="1"/>
</dbReference>
<evidence type="ECO:0000313" key="11">
    <source>
        <dbReference type="EMBL" id="KHM51333.1"/>
    </source>
</evidence>
<evidence type="ECO:0000256" key="2">
    <source>
        <dbReference type="ARBA" id="ARBA00004370"/>
    </source>
</evidence>
<dbReference type="FunFam" id="1.10.287.130:FF:000001">
    <property type="entry name" value="Two-component sensor histidine kinase"/>
    <property type="match status" value="1"/>
</dbReference>
<dbReference type="SMART" id="SM00387">
    <property type="entry name" value="HATPase_c"/>
    <property type="match status" value="1"/>
</dbReference>
<dbReference type="STRING" id="82374.NZ47_11065"/>
<dbReference type="Gene3D" id="3.30.565.10">
    <property type="entry name" value="Histidine kinase-like ATPase, C-terminal domain"/>
    <property type="match status" value="1"/>
</dbReference>
<evidence type="ECO:0000256" key="3">
    <source>
        <dbReference type="ARBA" id="ARBA00012438"/>
    </source>
</evidence>
<evidence type="ECO:0000256" key="4">
    <source>
        <dbReference type="ARBA" id="ARBA00022553"/>
    </source>
</evidence>
<dbReference type="InterPro" id="IPR003661">
    <property type="entry name" value="HisK_dim/P_dom"/>
</dbReference>
<dbReference type="InterPro" id="IPR005467">
    <property type="entry name" value="His_kinase_dom"/>
</dbReference>
<sequence length="427" mass="47470">MRLTFAYSLLMFGLFIIIIFLAHQTMEWAVTSEQARELSETVHAVSETESTMIRNGVYVGNDDLGKRERMFFYTYDKSGNLQNYSRAPERIEEDVLEVIKHGEVPTGEVAVYVQQQDEDKPKVLMMTACDVRLVTGEKIGMVYLGKDVSALYKGIKKATYFYGAISFIALLTAIMLGHVVSGRVVANMQQAYIRQRQFAADASHELRTPLSVIMASADLLSNDKSIQSPFLQQVVQDMKDEVKKMSNLVGSLLQLARSDNNAESLDIKEFDIIAMMEQLGRKMQPLAEKKSITLNVNASGEVMYRGDEQKIQQLMLILVDNAVKYTPEGGTVTLSYDGKGLGNLGGIHFSVKDNGIGISAEDLDKLFQRFFRVDKARSRSMGGNGLGLAIAKTIVDAHHGNIDVDSELGKGTVFRVTLKNLKIPKKN</sequence>
<keyword evidence="8 9" id="KW-0472">Membrane</keyword>
<keyword evidence="9" id="KW-0812">Transmembrane</keyword>
<dbReference type="GO" id="GO:0016036">
    <property type="term" value="P:cellular response to phosphate starvation"/>
    <property type="evidence" value="ECO:0007669"/>
    <property type="project" value="TreeGrafter"/>
</dbReference>
<keyword evidence="6" id="KW-0418">Kinase</keyword>
<name>A0A0B2JXA4_9FIRM</name>
<comment type="caution">
    <text evidence="11">The sequence shown here is derived from an EMBL/GenBank/DDBJ whole genome shotgun (WGS) entry which is preliminary data.</text>
</comment>
<keyword evidence="4" id="KW-0597">Phosphoprotein</keyword>
<dbReference type="SUPFAM" id="SSF47384">
    <property type="entry name" value="Homodimeric domain of signal transducing histidine kinase"/>
    <property type="match status" value="1"/>
</dbReference>
<dbReference type="PRINTS" id="PR00344">
    <property type="entry name" value="BCTRLSENSOR"/>
</dbReference>
<evidence type="ECO:0000256" key="1">
    <source>
        <dbReference type="ARBA" id="ARBA00000085"/>
    </source>
</evidence>
<dbReference type="SUPFAM" id="SSF55874">
    <property type="entry name" value="ATPase domain of HSP90 chaperone/DNA topoisomerase II/histidine kinase"/>
    <property type="match status" value="1"/>
</dbReference>
<dbReference type="eggNOG" id="COG5002">
    <property type="taxonomic scope" value="Bacteria"/>
</dbReference>
<evidence type="ECO:0000256" key="7">
    <source>
        <dbReference type="ARBA" id="ARBA00023012"/>
    </source>
</evidence>
<keyword evidence="5" id="KW-0808">Transferase</keyword>
<dbReference type="PROSITE" id="PS50109">
    <property type="entry name" value="HIS_KIN"/>
    <property type="match status" value="1"/>
</dbReference>
<dbReference type="GO" id="GO:0004721">
    <property type="term" value="F:phosphoprotein phosphatase activity"/>
    <property type="evidence" value="ECO:0007669"/>
    <property type="project" value="TreeGrafter"/>
</dbReference>